<dbReference type="PROSITE" id="PS51257">
    <property type="entry name" value="PROKAR_LIPOPROTEIN"/>
    <property type="match status" value="1"/>
</dbReference>
<feature type="compositionally biased region" description="Gly residues" evidence="4">
    <location>
        <begin position="247"/>
        <end position="265"/>
    </location>
</feature>
<dbReference type="InterPro" id="IPR011514">
    <property type="entry name" value="Secretin_N_2"/>
</dbReference>
<proteinExistence type="predicted"/>
<dbReference type="AlphaFoldDB" id="A0A2S5DM68"/>
<comment type="caution">
    <text evidence="8">The sequence shown here is derived from an EMBL/GenBank/DDBJ whole genome shotgun (WGS) entry which is preliminary data.</text>
</comment>
<evidence type="ECO:0000256" key="2">
    <source>
        <dbReference type="ARBA" id="ARBA00022729"/>
    </source>
</evidence>
<dbReference type="GO" id="GO:0019867">
    <property type="term" value="C:outer membrane"/>
    <property type="evidence" value="ECO:0007669"/>
    <property type="project" value="InterPro"/>
</dbReference>
<dbReference type="InterPro" id="IPR004846">
    <property type="entry name" value="T2SS/T3SS_dom"/>
</dbReference>
<dbReference type="GO" id="GO:0009306">
    <property type="term" value="P:protein secretion"/>
    <property type="evidence" value="ECO:0007669"/>
    <property type="project" value="InterPro"/>
</dbReference>
<keyword evidence="3" id="KW-0472">Membrane</keyword>
<dbReference type="GO" id="GO:0009297">
    <property type="term" value="P:pilus assembly"/>
    <property type="evidence" value="ECO:0007669"/>
    <property type="project" value="InterPro"/>
</dbReference>
<dbReference type="PANTHER" id="PTHR30332:SF24">
    <property type="entry name" value="SECRETIN GSPD-RELATED"/>
    <property type="match status" value="1"/>
</dbReference>
<comment type="subcellular location">
    <subcellularLocation>
        <location evidence="1">Membrane</location>
    </subcellularLocation>
</comment>
<evidence type="ECO:0000259" key="6">
    <source>
        <dbReference type="Pfam" id="PF00263"/>
    </source>
</evidence>
<dbReference type="InterPro" id="IPR013359">
    <property type="entry name" value="Pilus_4B_PilN"/>
</dbReference>
<feature type="chain" id="PRO_5015417561" evidence="5">
    <location>
        <begin position="21"/>
        <end position="576"/>
    </location>
</feature>
<evidence type="ECO:0000256" key="1">
    <source>
        <dbReference type="ARBA" id="ARBA00004370"/>
    </source>
</evidence>
<accession>A0A2S5DM68</accession>
<dbReference type="Pfam" id="PF00263">
    <property type="entry name" value="Secretin"/>
    <property type="match status" value="1"/>
</dbReference>
<evidence type="ECO:0000256" key="5">
    <source>
        <dbReference type="SAM" id="SignalP"/>
    </source>
</evidence>
<dbReference type="NCBIfam" id="TIGR02520">
    <property type="entry name" value="pilus_B_mal_scr"/>
    <property type="match status" value="1"/>
</dbReference>
<reference evidence="8 9" key="1">
    <citation type="submission" date="2018-01" db="EMBL/GenBank/DDBJ databases">
        <title>Successful Treatment of Persistent Burkholderia cepacia Bacteremia with Ceftazidime-Avibactam.</title>
        <authorList>
            <person name="Tamma P."/>
            <person name="Fan Y."/>
            <person name="Bergman Y."/>
            <person name="Sick-Samuels A."/>
            <person name="Hsu A."/>
            <person name="Timp W."/>
            <person name="Simner P."/>
        </authorList>
    </citation>
    <scope>NUCLEOTIDE SEQUENCE [LARGE SCALE GENOMIC DNA]</scope>
    <source>
        <strain evidence="8 9">170816</strain>
    </source>
</reference>
<dbReference type="EMBL" id="PQVP01000006">
    <property type="protein sequence ID" value="POZ80172.1"/>
    <property type="molecule type" value="Genomic_DNA"/>
</dbReference>
<feature type="region of interest" description="Disordered" evidence="4">
    <location>
        <begin position="235"/>
        <end position="274"/>
    </location>
</feature>
<dbReference type="RefSeq" id="WP_059896720.1">
    <property type="nucleotide sequence ID" value="NZ_PQVP01000006.1"/>
</dbReference>
<sequence>MKLRALIAFITALSLAGCTAFENVNDTMKRATAQGQQATDMLASLRTIEAQPKRNTVVFSDSPWIATQPIEIAKNETPPQLKCDITYDPRVPQDIMSFGQYVTRQCGVSVRVTSDALAFLSGGYRTGMNSQGAASAQGGPANASIPQLPRLPQLPGFASTQGAGGAYGGSFGMGAQSTIVDVKYHGMLRGLLDTVTSKFGLSYRYDKDTNVASIFYLDTKTFQIYAISRSTDMKSQVTSGTTTSAGVSGGTGAGSGGGTTGGISGDSGSNQTTTVTVKDSVSDSLTGAINAMLTPNVGHASPPAFGTITVTDTPEVLARVGDFIKMQNTNLTKQVLLNVKILSVQLTDSDSLGIDWKLVYQNLSGFGFGLANTIAAEAAATTGTIGIVGAAAGTTLGKFNGSSLIVSALSQQGRVSVVTSPSVTTLNLQPVPVQVATQTGYLAQVSSTQTAQVGTSTALTPGTVTTGFNMNLLPYIMPGGEVLLQYSINLSALNQLRKVSSGGSSIEIPEVANRIFSQEVKLRSGQTLVLSGFDQVTDNGSRSGVGSARNMLLGGSANTNNGRDVIVVLITPTLME</sequence>
<feature type="signal peptide" evidence="5">
    <location>
        <begin position="1"/>
        <end position="20"/>
    </location>
</feature>
<dbReference type="Proteomes" id="UP000238655">
    <property type="component" value="Unassembled WGS sequence"/>
</dbReference>
<evidence type="ECO:0000313" key="8">
    <source>
        <dbReference type="EMBL" id="POZ80172.1"/>
    </source>
</evidence>
<dbReference type="Pfam" id="PF07655">
    <property type="entry name" value="Secretin_N_2"/>
    <property type="match status" value="1"/>
</dbReference>
<evidence type="ECO:0000259" key="7">
    <source>
        <dbReference type="Pfam" id="PF07655"/>
    </source>
</evidence>
<evidence type="ECO:0000256" key="4">
    <source>
        <dbReference type="SAM" id="MobiDB-lite"/>
    </source>
</evidence>
<organism evidence="8 9">
    <name type="scientific">Burkholderia contaminans</name>
    <dbReference type="NCBI Taxonomy" id="488447"/>
    <lineage>
        <taxon>Bacteria</taxon>
        <taxon>Pseudomonadati</taxon>
        <taxon>Pseudomonadota</taxon>
        <taxon>Betaproteobacteria</taxon>
        <taxon>Burkholderiales</taxon>
        <taxon>Burkholderiaceae</taxon>
        <taxon>Burkholderia</taxon>
        <taxon>Burkholderia cepacia complex</taxon>
    </lineage>
</organism>
<dbReference type="PANTHER" id="PTHR30332">
    <property type="entry name" value="PROBABLE GENERAL SECRETION PATHWAY PROTEIN D"/>
    <property type="match status" value="1"/>
</dbReference>
<dbReference type="InterPro" id="IPR050810">
    <property type="entry name" value="Bact_Secretion_Sys_Channel"/>
</dbReference>
<name>A0A2S5DM68_9BURK</name>
<feature type="domain" description="Type II/III secretion system secretin-like" evidence="6">
    <location>
        <begin position="408"/>
        <end position="575"/>
    </location>
</feature>
<gene>
    <name evidence="8" type="ORF">C3743_40040</name>
</gene>
<evidence type="ECO:0000256" key="3">
    <source>
        <dbReference type="ARBA" id="ARBA00023136"/>
    </source>
</evidence>
<keyword evidence="2 5" id="KW-0732">Signal</keyword>
<protein>
    <submittedName>
        <fullName evidence="8">PilN family type IVB pilus formation outer membrane protein</fullName>
    </submittedName>
</protein>
<dbReference type="PRINTS" id="PR01032">
    <property type="entry name" value="PHAGEIV"/>
</dbReference>
<feature type="domain" description="Secretin N-terminal" evidence="7">
    <location>
        <begin position="219"/>
        <end position="299"/>
    </location>
</feature>
<evidence type="ECO:0000313" key="9">
    <source>
        <dbReference type="Proteomes" id="UP000238655"/>
    </source>
</evidence>